<dbReference type="SUPFAM" id="SSF48726">
    <property type="entry name" value="Immunoglobulin"/>
    <property type="match status" value="1"/>
</dbReference>
<dbReference type="EMBL" id="CAJHNH020001310">
    <property type="protein sequence ID" value="CAG5122521.1"/>
    <property type="molecule type" value="Genomic_DNA"/>
</dbReference>
<name>A0A8S3Z5R4_9EUPU</name>
<evidence type="ECO:0000313" key="2">
    <source>
        <dbReference type="EMBL" id="CAG5122521.1"/>
    </source>
</evidence>
<evidence type="ECO:0000259" key="1">
    <source>
        <dbReference type="PROSITE" id="PS50835"/>
    </source>
</evidence>
<protein>
    <recommendedName>
        <fullName evidence="1">Ig-like domain-containing protein</fullName>
    </recommendedName>
</protein>
<dbReference type="InterPro" id="IPR007110">
    <property type="entry name" value="Ig-like_dom"/>
</dbReference>
<dbReference type="AlphaFoldDB" id="A0A8S3Z5R4"/>
<feature type="non-terminal residue" evidence="2">
    <location>
        <position position="1"/>
    </location>
</feature>
<comment type="caution">
    <text evidence="2">The sequence shown here is derived from an EMBL/GenBank/DDBJ whole genome shotgun (WGS) entry which is preliminary data.</text>
</comment>
<dbReference type="OrthoDB" id="190835at2759"/>
<organism evidence="2 3">
    <name type="scientific">Candidula unifasciata</name>
    <dbReference type="NCBI Taxonomy" id="100452"/>
    <lineage>
        <taxon>Eukaryota</taxon>
        <taxon>Metazoa</taxon>
        <taxon>Spiralia</taxon>
        <taxon>Lophotrochozoa</taxon>
        <taxon>Mollusca</taxon>
        <taxon>Gastropoda</taxon>
        <taxon>Heterobranchia</taxon>
        <taxon>Euthyneura</taxon>
        <taxon>Panpulmonata</taxon>
        <taxon>Eupulmonata</taxon>
        <taxon>Stylommatophora</taxon>
        <taxon>Helicina</taxon>
        <taxon>Helicoidea</taxon>
        <taxon>Geomitridae</taxon>
        <taxon>Candidula</taxon>
    </lineage>
</organism>
<dbReference type="InterPro" id="IPR013783">
    <property type="entry name" value="Ig-like_fold"/>
</dbReference>
<dbReference type="Pfam" id="PF13927">
    <property type="entry name" value="Ig_3"/>
    <property type="match status" value="1"/>
</dbReference>
<evidence type="ECO:0000313" key="3">
    <source>
        <dbReference type="Proteomes" id="UP000678393"/>
    </source>
</evidence>
<proteinExistence type="predicted"/>
<accession>A0A8S3Z5R4</accession>
<sequence length="96" mass="10830">IKIAGTSFVEKDDQIHLICNATGLEHPPDYLDWFLNGNKLSTRNSNKISIRQFVSITSRTIVSILEINDAQMEDSGMYVCRTSNLQIVSMRVTVLN</sequence>
<dbReference type="PROSITE" id="PS50835">
    <property type="entry name" value="IG_LIKE"/>
    <property type="match status" value="1"/>
</dbReference>
<dbReference type="SMART" id="SM00409">
    <property type="entry name" value="IG"/>
    <property type="match status" value="1"/>
</dbReference>
<keyword evidence="3" id="KW-1185">Reference proteome</keyword>
<dbReference type="InterPro" id="IPR003599">
    <property type="entry name" value="Ig_sub"/>
</dbReference>
<reference evidence="2" key="1">
    <citation type="submission" date="2021-04" db="EMBL/GenBank/DDBJ databases">
        <authorList>
            <consortium name="Molecular Ecology Group"/>
        </authorList>
    </citation>
    <scope>NUCLEOTIDE SEQUENCE</scope>
</reference>
<feature type="domain" description="Ig-like" evidence="1">
    <location>
        <begin position="1"/>
        <end position="93"/>
    </location>
</feature>
<dbReference type="Gene3D" id="2.60.40.10">
    <property type="entry name" value="Immunoglobulins"/>
    <property type="match status" value="1"/>
</dbReference>
<dbReference type="Proteomes" id="UP000678393">
    <property type="component" value="Unassembled WGS sequence"/>
</dbReference>
<dbReference type="InterPro" id="IPR036179">
    <property type="entry name" value="Ig-like_dom_sf"/>
</dbReference>
<gene>
    <name evidence="2" type="ORF">CUNI_LOCUS8079</name>
</gene>
<feature type="non-terminal residue" evidence="2">
    <location>
        <position position="96"/>
    </location>
</feature>